<evidence type="ECO:0000313" key="11">
    <source>
        <dbReference type="EMBL" id="CAI8611662.1"/>
    </source>
</evidence>
<dbReference type="InterPro" id="IPR044788">
    <property type="entry name" value="X8_dom_prot"/>
</dbReference>
<keyword evidence="4 9" id="KW-0732">Signal</keyword>
<dbReference type="PANTHER" id="PTHR31044:SF55">
    <property type="entry name" value="CARBOHYDRATE-BINDING X8 DOMAIN SUPERFAMILY PROTEIN"/>
    <property type="match status" value="1"/>
</dbReference>
<evidence type="ECO:0000256" key="6">
    <source>
        <dbReference type="ARBA" id="ARBA00023157"/>
    </source>
</evidence>
<comment type="subcellular location">
    <subcellularLocation>
        <location evidence="1">Cell membrane</location>
        <topology evidence="1">Lipid-anchor</topology>
        <topology evidence="1">GPI-anchor</topology>
    </subcellularLocation>
</comment>
<keyword evidence="12" id="KW-1185">Reference proteome</keyword>
<reference evidence="11 12" key="1">
    <citation type="submission" date="2023-01" db="EMBL/GenBank/DDBJ databases">
        <authorList>
            <person name="Kreplak J."/>
        </authorList>
    </citation>
    <scope>NUCLEOTIDE SEQUENCE [LARGE SCALE GENOMIC DNA]</scope>
</reference>
<evidence type="ECO:0000256" key="7">
    <source>
        <dbReference type="ARBA" id="ARBA00023180"/>
    </source>
</evidence>
<evidence type="ECO:0000256" key="9">
    <source>
        <dbReference type="SAM" id="SignalP"/>
    </source>
</evidence>
<dbReference type="EMBL" id="OX451739">
    <property type="protein sequence ID" value="CAI8611662.1"/>
    <property type="molecule type" value="Genomic_DNA"/>
</dbReference>
<keyword evidence="5" id="KW-0472">Membrane</keyword>
<dbReference type="PANTHER" id="PTHR31044">
    <property type="entry name" value="BETA-1,3 GLUCANASE"/>
    <property type="match status" value="1"/>
</dbReference>
<evidence type="ECO:0000259" key="10">
    <source>
        <dbReference type="SMART" id="SM00768"/>
    </source>
</evidence>
<proteinExistence type="predicted"/>
<dbReference type="AlphaFoldDB" id="A0AAV1AMP8"/>
<dbReference type="GO" id="GO:0005886">
    <property type="term" value="C:plasma membrane"/>
    <property type="evidence" value="ECO:0007669"/>
    <property type="project" value="UniProtKB-SubCell"/>
</dbReference>
<evidence type="ECO:0000256" key="8">
    <source>
        <dbReference type="ARBA" id="ARBA00023288"/>
    </source>
</evidence>
<name>A0AAV1AMP8_VICFA</name>
<keyword evidence="2" id="KW-1003">Cell membrane</keyword>
<keyword evidence="3" id="KW-0336">GPI-anchor</keyword>
<feature type="signal peptide" evidence="9">
    <location>
        <begin position="1"/>
        <end position="23"/>
    </location>
</feature>
<feature type="domain" description="X8" evidence="10">
    <location>
        <begin position="27"/>
        <end position="112"/>
    </location>
</feature>
<evidence type="ECO:0000256" key="5">
    <source>
        <dbReference type="ARBA" id="ARBA00023136"/>
    </source>
</evidence>
<dbReference type="Pfam" id="PF07983">
    <property type="entry name" value="X8"/>
    <property type="match status" value="1"/>
</dbReference>
<dbReference type="GO" id="GO:0098552">
    <property type="term" value="C:side of membrane"/>
    <property type="evidence" value="ECO:0007669"/>
    <property type="project" value="UniProtKB-KW"/>
</dbReference>
<dbReference type="FunFam" id="1.20.58.1040:FF:000001">
    <property type="entry name" value="Glucan endo-1,3-beta-glucosidase 4"/>
    <property type="match status" value="1"/>
</dbReference>
<dbReference type="InterPro" id="IPR012946">
    <property type="entry name" value="X8"/>
</dbReference>
<keyword evidence="7" id="KW-0325">Glycoprotein</keyword>
<keyword evidence="6" id="KW-1015">Disulfide bond</keyword>
<evidence type="ECO:0000256" key="3">
    <source>
        <dbReference type="ARBA" id="ARBA00022622"/>
    </source>
</evidence>
<evidence type="ECO:0000256" key="2">
    <source>
        <dbReference type="ARBA" id="ARBA00022475"/>
    </source>
</evidence>
<dbReference type="Proteomes" id="UP001157006">
    <property type="component" value="Chromosome 4"/>
</dbReference>
<accession>A0AAV1AMP8</accession>
<evidence type="ECO:0000256" key="1">
    <source>
        <dbReference type="ARBA" id="ARBA00004609"/>
    </source>
</evidence>
<feature type="chain" id="PRO_5043325994" description="X8 domain-containing protein" evidence="9">
    <location>
        <begin position="24"/>
        <end position="116"/>
    </location>
</feature>
<evidence type="ECO:0000256" key="4">
    <source>
        <dbReference type="ARBA" id="ARBA00022729"/>
    </source>
</evidence>
<sequence>MTSPMLKFLIAMLLATLSFQASGQFMEWCIADEQTPDDELQRAMDWACNVGGADCSKIKPNQPCYLPNTVKDHASYVFNNYYQKFKNKGGSCYFNSAALINALDPSHGSCKFEFIP</sequence>
<gene>
    <name evidence="11" type="ORF">VFH_IV240600</name>
</gene>
<evidence type="ECO:0000313" key="12">
    <source>
        <dbReference type="Proteomes" id="UP001157006"/>
    </source>
</evidence>
<dbReference type="GO" id="GO:0009506">
    <property type="term" value="C:plasmodesma"/>
    <property type="evidence" value="ECO:0007669"/>
    <property type="project" value="UniProtKB-ARBA"/>
</dbReference>
<dbReference type="SMART" id="SM00768">
    <property type="entry name" value="X8"/>
    <property type="match status" value="1"/>
</dbReference>
<dbReference type="Gene3D" id="1.20.58.1040">
    <property type="match status" value="1"/>
</dbReference>
<organism evidence="11 12">
    <name type="scientific">Vicia faba</name>
    <name type="common">Broad bean</name>
    <name type="synonym">Faba vulgaris</name>
    <dbReference type="NCBI Taxonomy" id="3906"/>
    <lineage>
        <taxon>Eukaryota</taxon>
        <taxon>Viridiplantae</taxon>
        <taxon>Streptophyta</taxon>
        <taxon>Embryophyta</taxon>
        <taxon>Tracheophyta</taxon>
        <taxon>Spermatophyta</taxon>
        <taxon>Magnoliopsida</taxon>
        <taxon>eudicotyledons</taxon>
        <taxon>Gunneridae</taxon>
        <taxon>Pentapetalae</taxon>
        <taxon>rosids</taxon>
        <taxon>fabids</taxon>
        <taxon>Fabales</taxon>
        <taxon>Fabaceae</taxon>
        <taxon>Papilionoideae</taxon>
        <taxon>50 kb inversion clade</taxon>
        <taxon>NPAAA clade</taxon>
        <taxon>Hologalegina</taxon>
        <taxon>IRL clade</taxon>
        <taxon>Fabeae</taxon>
        <taxon>Vicia</taxon>
    </lineage>
</organism>
<keyword evidence="8" id="KW-0449">Lipoprotein</keyword>
<protein>
    <recommendedName>
        <fullName evidence="10">X8 domain-containing protein</fullName>
    </recommendedName>
</protein>